<dbReference type="Proteomes" id="UP000308549">
    <property type="component" value="Unassembled WGS sequence"/>
</dbReference>
<comment type="caution">
    <text evidence="1">The sequence shown here is derived from an EMBL/GenBank/DDBJ whole genome shotgun (WGS) entry which is preliminary data.</text>
</comment>
<evidence type="ECO:0000313" key="1">
    <source>
        <dbReference type="EMBL" id="TKA25181.1"/>
    </source>
</evidence>
<sequence>MSASNTGQTPFTFLLAELPAGFLDVDNVTLGPPLKPPQSKVYLNKYLQTALRLLRSLNQMFVVPNNRPKANDALFNALLVFGALTVETTDIKLKDQTLQFSVKRNSSLEMSSWSVVYLSHQNLPVVEKIKNVKTAERKVTSEA</sequence>
<name>A0A4U0TSH9_9PEZI</name>
<evidence type="ECO:0000313" key="2">
    <source>
        <dbReference type="Proteomes" id="UP000308549"/>
    </source>
</evidence>
<organism evidence="1 2">
    <name type="scientific">Salinomyces thailandicus</name>
    <dbReference type="NCBI Taxonomy" id="706561"/>
    <lineage>
        <taxon>Eukaryota</taxon>
        <taxon>Fungi</taxon>
        <taxon>Dikarya</taxon>
        <taxon>Ascomycota</taxon>
        <taxon>Pezizomycotina</taxon>
        <taxon>Dothideomycetes</taxon>
        <taxon>Dothideomycetidae</taxon>
        <taxon>Mycosphaerellales</taxon>
        <taxon>Teratosphaeriaceae</taxon>
        <taxon>Salinomyces</taxon>
    </lineage>
</organism>
<protein>
    <submittedName>
        <fullName evidence="1">Uncharacterized protein</fullName>
    </submittedName>
</protein>
<dbReference type="AlphaFoldDB" id="A0A4U0TSH9"/>
<keyword evidence="2" id="KW-1185">Reference proteome</keyword>
<dbReference type="EMBL" id="NAJL01000037">
    <property type="protein sequence ID" value="TKA25181.1"/>
    <property type="molecule type" value="Genomic_DNA"/>
</dbReference>
<proteinExistence type="predicted"/>
<reference evidence="1 2" key="1">
    <citation type="submission" date="2017-03" db="EMBL/GenBank/DDBJ databases">
        <title>Genomes of endolithic fungi from Antarctica.</title>
        <authorList>
            <person name="Coleine C."/>
            <person name="Masonjones S."/>
            <person name="Stajich J.E."/>
        </authorList>
    </citation>
    <scope>NUCLEOTIDE SEQUENCE [LARGE SCALE GENOMIC DNA]</scope>
    <source>
        <strain evidence="1 2">CCFEE 6315</strain>
    </source>
</reference>
<dbReference type="OrthoDB" id="5293813at2759"/>
<gene>
    <name evidence="1" type="ORF">B0A50_05879</name>
</gene>
<accession>A0A4U0TSH9</accession>